<organism evidence="3 4">
    <name type="scientific">Coilia grayii</name>
    <name type="common">Gray's grenadier anchovy</name>
    <dbReference type="NCBI Taxonomy" id="363190"/>
    <lineage>
        <taxon>Eukaryota</taxon>
        <taxon>Metazoa</taxon>
        <taxon>Chordata</taxon>
        <taxon>Craniata</taxon>
        <taxon>Vertebrata</taxon>
        <taxon>Euteleostomi</taxon>
        <taxon>Actinopterygii</taxon>
        <taxon>Neopterygii</taxon>
        <taxon>Teleostei</taxon>
        <taxon>Clupei</taxon>
        <taxon>Clupeiformes</taxon>
        <taxon>Clupeoidei</taxon>
        <taxon>Engraulidae</taxon>
        <taxon>Coilinae</taxon>
        <taxon>Coilia</taxon>
    </lineage>
</organism>
<name>A0ABD1KM37_9TELE</name>
<dbReference type="SUPFAM" id="SSF48371">
    <property type="entry name" value="ARM repeat"/>
    <property type="match status" value="1"/>
</dbReference>
<dbReference type="PANTHER" id="PTHR13554:SF10">
    <property type="entry name" value="26S PROTEASOME NON-ATPASE REGULATORY SUBUNIT 5"/>
    <property type="match status" value="1"/>
</dbReference>
<dbReference type="Proteomes" id="UP001591681">
    <property type="component" value="Unassembled WGS sequence"/>
</dbReference>
<comment type="caution">
    <text evidence="3">The sequence shown here is derived from an EMBL/GenBank/DDBJ whole genome shotgun (WGS) entry which is preliminary data.</text>
</comment>
<sequence length="503" mass="54855">MAATIEGLLTEISSSEDPVEGLRNLRTAVLATPVNNLRDLGSGCHLVVIFSLLNTTDKEQIEICVEVLGRILQAQDPALLFHARKTELESGLQHPDDTVKILTLTQMGRVVENGEALTQMLACEDILKKVIQCIAAEKISVAKEAISALAKLAQCKPGLDALFRTHLKDLKDVMATSDIIRYRVYELVVEVCSVSAVSLGYCASTGFISQLLEEMTGDDILVRATAIETVTHLAESQHGRQYLSQQGTMEHISNMIIATESDPFSSLYLPGLVKFFGKLALLEGPQQVCECYPAFLSTVFAMLLGHDPTHTTVALDTVGALGATVEGKQVLHKTGEKFKAVLKRMSQIAKDGPNDLRVRCIDAIALLLSLPGEDQTEDLCVLTESWFCSLSSQPMDMFRNISTQPFPELHCCALRVFTAIASQTWGQKMMVQTPGFLEWIVDRSSGVTKEGKDAKFKLVGALVSSPTTQELLGSQNALRLRTYLREGPYYVSAVATVSTEGAD</sequence>
<dbReference type="Pfam" id="PF10508">
    <property type="entry name" value="Proteasom_PSMB"/>
    <property type="match status" value="1"/>
</dbReference>
<dbReference type="InterPro" id="IPR011989">
    <property type="entry name" value="ARM-like"/>
</dbReference>
<reference evidence="3 4" key="1">
    <citation type="submission" date="2024-09" db="EMBL/GenBank/DDBJ databases">
        <title>A chromosome-level genome assembly of Gray's grenadier anchovy, Coilia grayii.</title>
        <authorList>
            <person name="Fu Z."/>
        </authorList>
    </citation>
    <scope>NUCLEOTIDE SEQUENCE [LARGE SCALE GENOMIC DNA]</scope>
    <source>
        <strain evidence="3">G4</strain>
        <tissue evidence="3">Muscle</tissue>
    </source>
</reference>
<dbReference type="FunFam" id="1.25.10.10:FF:000706">
    <property type="entry name" value="Proteasome (Prosome, macropain) 26S subunit, non-ATPase, 5"/>
    <property type="match status" value="1"/>
</dbReference>
<dbReference type="Gene3D" id="1.25.10.10">
    <property type="entry name" value="Leucine-rich Repeat Variant"/>
    <property type="match status" value="2"/>
</dbReference>
<keyword evidence="4" id="KW-1185">Reference proteome</keyword>
<protein>
    <recommendedName>
        <fullName evidence="2">26S proteasome non-ATPase regulatory subunit 5</fullName>
    </recommendedName>
</protein>
<dbReference type="AlphaFoldDB" id="A0ABD1KM37"/>
<evidence type="ECO:0000256" key="2">
    <source>
        <dbReference type="ARBA" id="ARBA00014933"/>
    </source>
</evidence>
<dbReference type="PANTHER" id="PTHR13554">
    <property type="entry name" value="26S PROTEASOME NON-ATPASE REGULATORY SUBUNIT 5-RELATED"/>
    <property type="match status" value="1"/>
</dbReference>
<dbReference type="InterPro" id="IPR019538">
    <property type="entry name" value="PSMD5"/>
</dbReference>
<dbReference type="EMBL" id="JBHFQA010000004">
    <property type="protein sequence ID" value="KAL2100187.1"/>
    <property type="molecule type" value="Genomic_DNA"/>
</dbReference>
<evidence type="ECO:0000313" key="3">
    <source>
        <dbReference type="EMBL" id="KAL2100187.1"/>
    </source>
</evidence>
<comment type="similarity">
    <text evidence="1">Belongs to the proteasome subunit S5B/HSM3 family.</text>
</comment>
<gene>
    <name evidence="3" type="ORF">ACEWY4_004581</name>
</gene>
<evidence type="ECO:0000313" key="4">
    <source>
        <dbReference type="Proteomes" id="UP001591681"/>
    </source>
</evidence>
<proteinExistence type="inferred from homology"/>
<evidence type="ECO:0000256" key="1">
    <source>
        <dbReference type="ARBA" id="ARBA00006823"/>
    </source>
</evidence>
<accession>A0ABD1KM37</accession>
<dbReference type="InterPro" id="IPR016024">
    <property type="entry name" value="ARM-type_fold"/>
</dbReference>